<organism evidence="2 3">
    <name type="scientific">Halobellus litoreus</name>
    <dbReference type="NCBI Taxonomy" id="755310"/>
    <lineage>
        <taxon>Archaea</taxon>
        <taxon>Methanobacteriati</taxon>
        <taxon>Methanobacteriota</taxon>
        <taxon>Stenosarchaea group</taxon>
        <taxon>Halobacteria</taxon>
        <taxon>Halobacteriales</taxon>
        <taxon>Haloferacaceae</taxon>
        <taxon>Halobellus</taxon>
    </lineage>
</organism>
<reference evidence="2 3" key="1">
    <citation type="journal article" date="2019" name="Int. J. Syst. Evol. Microbiol.">
        <title>The Global Catalogue of Microorganisms (GCM) 10K type strain sequencing project: providing services to taxonomists for standard genome sequencing and annotation.</title>
        <authorList>
            <consortium name="The Broad Institute Genomics Platform"/>
            <consortium name="The Broad Institute Genome Sequencing Center for Infectious Disease"/>
            <person name="Wu L."/>
            <person name="Ma J."/>
        </authorList>
    </citation>
    <scope>NUCLEOTIDE SEQUENCE [LARGE SCALE GENOMIC DNA]</scope>
    <source>
        <strain evidence="2 3">CGMCC 1.10387</strain>
    </source>
</reference>
<accession>A0ABD6DYX8</accession>
<dbReference type="EMBL" id="JBHUDP010000004">
    <property type="protein sequence ID" value="MFD1686507.1"/>
    <property type="molecule type" value="Genomic_DNA"/>
</dbReference>
<evidence type="ECO:0000256" key="1">
    <source>
        <dbReference type="SAM" id="Phobius"/>
    </source>
</evidence>
<keyword evidence="1" id="KW-0812">Transmembrane</keyword>
<feature type="transmembrane region" description="Helical" evidence="1">
    <location>
        <begin position="37"/>
        <end position="57"/>
    </location>
</feature>
<dbReference type="AlphaFoldDB" id="A0ABD6DYX8"/>
<dbReference type="RefSeq" id="WP_256305526.1">
    <property type="nucleotide sequence ID" value="NZ_JANHAW010000001.1"/>
</dbReference>
<dbReference type="InterPro" id="IPR058328">
    <property type="entry name" value="DUF8015"/>
</dbReference>
<dbReference type="Pfam" id="PF26047">
    <property type="entry name" value="DUF8015"/>
    <property type="match status" value="1"/>
</dbReference>
<protein>
    <submittedName>
        <fullName evidence="2">Uncharacterized protein</fullName>
    </submittedName>
</protein>
<keyword evidence="1" id="KW-0472">Membrane</keyword>
<evidence type="ECO:0000313" key="3">
    <source>
        <dbReference type="Proteomes" id="UP001597092"/>
    </source>
</evidence>
<sequence length="60" mass="5828">MVVGPSQEPTRFDYVLSGMGVSLACGGVVGVASTVPLALAGGAASVVAAAVLFVGTIDQY</sequence>
<feature type="transmembrane region" description="Helical" evidence="1">
    <location>
        <begin position="12"/>
        <end position="31"/>
    </location>
</feature>
<comment type="caution">
    <text evidence="2">The sequence shown here is derived from an EMBL/GenBank/DDBJ whole genome shotgun (WGS) entry which is preliminary data.</text>
</comment>
<proteinExistence type="predicted"/>
<name>A0ABD6DYX8_9EURY</name>
<keyword evidence="3" id="KW-1185">Reference proteome</keyword>
<keyword evidence="1" id="KW-1133">Transmembrane helix</keyword>
<dbReference type="Proteomes" id="UP001597092">
    <property type="component" value="Unassembled WGS sequence"/>
</dbReference>
<gene>
    <name evidence="2" type="ORF">ACFSAS_12880</name>
</gene>
<evidence type="ECO:0000313" key="2">
    <source>
        <dbReference type="EMBL" id="MFD1686507.1"/>
    </source>
</evidence>